<dbReference type="InterPro" id="IPR000182">
    <property type="entry name" value="GNAT_dom"/>
</dbReference>
<dbReference type="OrthoDB" id="410198at2759"/>
<proteinExistence type="predicted"/>
<feature type="domain" description="N-acetyltransferase" evidence="1">
    <location>
        <begin position="147"/>
        <end position="282"/>
    </location>
</feature>
<dbReference type="EMBL" id="LAFY01000545">
    <property type="protein sequence ID" value="KJX97137.1"/>
    <property type="molecule type" value="Genomic_DNA"/>
</dbReference>
<dbReference type="STRING" id="1047168.A0A0F4GJ85"/>
<organism evidence="2 3">
    <name type="scientific">Zymoseptoria brevis</name>
    <dbReference type="NCBI Taxonomy" id="1047168"/>
    <lineage>
        <taxon>Eukaryota</taxon>
        <taxon>Fungi</taxon>
        <taxon>Dikarya</taxon>
        <taxon>Ascomycota</taxon>
        <taxon>Pezizomycotina</taxon>
        <taxon>Dothideomycetes</taxon>
        <taxon>Dothideomycetidae</taxon>
        <taxon>Mycosphaerellales</taxon>
        <taxon>Mycosphaerellaceae</taxon>
        <taxon>Zymoseptoria</taxon>
    </lineage>
</organism>
<accession>A0A0F4GJ85</accession>
<dbReference type="GO" id="GO:0016747">
    <property type="term" value="F:acyltransferase activity, transferring groups other than amino-acyl groups"/>
    <property type="evidence" value="ECO:0007669"/>
    <property type="project" value="InterPro"/>
</dbReference>
<dbReference type="PROSITE" id="PS51186">
    <property type="entry name" value="GNAT"/>
    <property type="match status" value="1"/>
</dbReference>
<dbReference type="InterPro" id="IPR016181">
    <property type="entry name" value="Acyl_CoA_acyltransferase"/>
</dbReference>
<name>A0A0F4GJ85_9PEZI</name>
<dbReference type="PANTHER" id="PTHR42791">
    <property type="entry name" value="GNAT FAMILY ACETYLTRANSFERASE"/>
    <property type="match status" value="1"/>
</dbReference>
<dbReference type="PANTHER" id="PTHR42791:SF1">
    <property type="entry name" value="N-ACETYLTRANSFERASE DOMAIN-CONTAINING PROTEIN"/>
    <property type="match status" value="1"/>
</dbReference>
<dbReference type="Gene3D" id="3.40.630.30">
    <property type="match status" value="1"/>
</dbReference>
<gene>
    <name evidence="2" type="ORF">TI39_contig553g00011</name>
</gene>
<dbReference type="SUPFAM" id="SSF55729">
    <property type="entry name" value="Acyl-CoA N-acyltransferases (Nat)"/>
    <property type="match status" value="1"/>
</dbReference>
<evidence type="ECO:0000313" key="2">
    <source>
        <dbReference type="EMBL" id="KJX97137.1"/>
    </source>
</evidence>
<reference evidence="2 3" key="1">
    <citation type="submission" date="2015-03" db="EMBL/GenBank/DDBJ databases">
        <title>RNA-seq based gene annotation and comparative genomics of four Zymoseptoria species reveal species-specific pathogenicity related genes and transposable element activity.</title>
        <authorList>
            <person name="Grandaubert J."/>
            <person name="Bhattacharyya A."/>
            <person name="Stukenbrock E.H."/>
        </authorList>
    </citation>
    <scope>NUCLEOTIDE SEQUENCE [LARGE SCALE GENOMIC DNA]</scope>
    <source>
        <strain evidence="2 3">Zb18110</strain>
    </source>
</reference>
<dbReference type="InterPro" id="IPR052523">
    <property type="entry name" value="Trichothecene_AcTrans"/>
</dbReference>
<keyword evidence="3" id="KW-1185">Reference proteome</keyword>
<dbReference type="AlphaFoldDB" id="A0A0F4GJ85"/>
<evidence type="ECO:0000259" key="1">
    <source>
        <dbReference type="PROSITE" id="PS51186"/>
    </source>
</evidence>
<dbReference type="CDD" id="cd04301">
    <property type="entry name" value="NAT_SF"/>
    <property type="match status" value="1"/>
</dbReference>
<sequence>MDNVVKPKHDKVHTISAAAISHDAEKAALSSIATEIGVTTRSPAAAKVVAATNGDAARNTNLKTPGGGSNADGVRVLTLADFKGAAMSLAEAFRDDHSSMYFTHTPDRKDWSERQRWELHVKIMEYITYAHILKGLVLSAGPNYDCVALWMPPGQNMDDYLTILRSGMWRLNYQLSAEGRKRFFDEFLPLLNSTKAQVLGDRDDSSWYLVYIGTRPSGRGKGYARKVIDYITDVADREGRACYLESSKEVNQMIYGRMGFEVVKKVYLQREREAVELDIMVREPKRRETDGDSGVFVE</sequence>
<protein>
    <recommendedName>
        <fullName evidence="1">N-acetyltransferase domain-containing protein</fullName>
    </recommendedName>
</protein>
<comment type="caution">
    <text evidence="2">The sequence shown here is derived from an EMBL/GenBank/DDBJ whole genome shotgun (WGS) entry which is preliminary data.</text>
</comment>
<evidence type="ECO:0000313" key="3">
    <source>
        <dbReference type="Proteomes" id="UP000033647"/>
    </source>
</evidence>
<dbReference type="Proteomes" id="UP000033647">
    <property type="component" value="Unassembled WGS sequence"/>
</dbReference>